<dbReference type="GO" id="GO:0003676">
    <property type="term" value="F:nucleic acid binding"/>
    <property type="evidence" value="ECO:0007669"/>
    <property type="project" value="InterPro"/>
</dbReference>
<comment type="caution">
    <text evidence="2">The sequence shown here is derived from an EMBL/GenBank/DDBJ whole genome shotgun (WGS) entry which is preliminary data.</text>
</comment>
<protein>
    <submittedName>
        <fullName evidence="2">Uncharacterized protein</fullName>
    </submittedName>
</protein>
<dbReference type="Proteomes" id="UP000499080">
    <property type="component" value="Unassembled WGS sequence"/>
</dbReference>
<evidence type="ECO:0000313" key="2">
    <source>
        <dbReference type="EMBL" id="GBM86398.1"/>
    </source>
</evidence>
<evidence type="ECO:0000313" key="3">
    <source>
        <dbReference type="EMBL" id="GBM86461.1"/>
    </source>
</evidence>
<feature type="region of interest" description="Disordered" evidence="1">
    <location>
        <begin position="36"/>
        <end position="56"/>
    </location>
</feature>
<organism evidence="2 4">
    <name type="scientific">Araneus ventricosus</name>
    <name type="common">Orbweaver spider</name>
    <name type="synonym">Epeira ventricosa</name>
    <dbReference type="NCBI Taxonomy" id="182803"/>
    <lineage>
        <taxon>Eukaryota</taxon>
        <taxon>Metazoa</taxon>
        <taxon>Ecdysozoa</taxon>
        <taxon>Arthropoda</taxon>
        <taxon>Chelicerata</taxon>
        <taxon>Arachnida</taxon>
        <taxon>Araneae</taxon>
        <taxon>Araneomorphae</taxon>
        <taxon>Entelegynae</taxon>
        <taxon>Araneoidea</taxon>
        <taxon>Araneidae</taxon>
        <taxon>Araneus</taxon>
    </lineage>
</organism>
<sequence length="79" mass="9220">MNRKKRLEFAKKQKDCTVEQWGNIMWSHEPRFSFIQDDGPTRIKREPHEDMDPSCMVPTVQANGGSIMIFVCFNGFRLG</sequence>
<proteinExistence type="predicted"/>
<accession>A0A4Y2JAM6</accession>
<gene>
    <name evidence="3" type="ORF">AVEN_116118_1</name>
    <name evidence="2" type="ORF">AVEN_244073_1</name>
</gene>
<dbReference type="AlphaFoldDB" id="A0A4Y2JAM6"/>
<keyword evidence="4" id="KW-1185">Reference proteome</keyword>
<dbReference type="InterPro" id="IPR036397">
    <property type="entry name" value="RNaseH_sf"/>
</dbReference>
<feature type="compositionally biased region" description="Basic and acidic residues" evidence="1">
    <location>
        <begin position="39"/>
        <end position="51"/>
    </location>
</feature>
<dbReference type="EMBL" id="BGPR01189238">
    <property type="protein sequence ID" value="GBM86398.1"/>
    <property type="molecule type" value="Genomic_DNA"/>
</dbReference>
<dbReference type="Gene3D" id="3.30.420.10">
    <property type="entry name" value="Ribonuclease H-like superfamily/Ribonuclease H"/>
    <property type="match status" value="1"/>
</dbReference>
<evidence type="ECO:0000256" key="1">
    <source>
        <dbReference type="SAM" id="MobiDB-lite"/>
    </source>
</evidence>
<reference evidence="2 4" key="1">
    <citation type="journal article" date="2019" name="Sci. Rep.">
        <title>Orb-weaving spider Araneus ventricosus genome elucidates the spidroin gene catalogue.</title>
        <authorList>
            <person name="Kono N."/>
            <person name="Nakamura H."/>
            <person name="Ohtoshi R."/>
            <person name="Moran D.A.P."/>
            <person name="Shinohara A."/>
            <person name="Yoshida Y."/>
            <person name="Fujiwara M."/>
            <person name="Mori M."/>
            <person name="Tomita M."/>
            <person name="Arakawa K."/>
        </authorList>
    </citation>
    <scope>NUCLEOTIDE SEQUENCE [LARGE SCALE GENOMIC DNA]</scope>
</reference>
<name>A0A4Y2JAM6_ARAVE</name>
<dbReference type="EMBL" id="BGPR01189261">
    <property type="protein sequence ID" value="GBM86461.1"/>
    <property type="molecule type" value="Genomic_DNA"/>
</dbReference>
<evidence type="ECO:0000313" key="4">
    <source>
        <dbReference type="Proteomes" id="UP000499080"/>
    </source>
</evidence>
<dbReference type="OrthoDB" id="6503215at2759"/>